<evidence type="ECO:0000259" key="1">
    <source>
        <dbReference type="Pfam" id="PF10566"/>
    </source>
</evidence>
<dbReference type="Gene3D" id="3.20.20.70">
    <property type="entry name" value="Aldolase class I"/>
    <property type="match status" value="1"/>
</dbReference>
<dbReference type="SUPFAM" id="SSF51445">
    <property type="entry name" value="(Trans)glycosidases"/>
    <property type="match status" value="1"/>
</dbReference>
<organism evidence="4">
    <name type="scientific">Streptomyces sp. R28</name>
    <dbReference type="NCBI Taxonomy" id="3238628"/>
    <lineage>
        <taxon>Bacteria</taxon>
        <taxon>Bacillati</taxon>
        <taxon>Actinomycetota</taxon>
        <taxon>Actinomycetes</taxon>
        <taxon>Kitasatosporales</taxon>
        <taxon>Streptomycetaceae</taxon>
        <taxon>Streptomyces</taxon>
    </lineage>
</organism>
<name>A0AB39PMT6_9ACTN</name>
<dbReference type="InterPro" id="IPR019563">
    <property type="entry name" value="GH97_catalytic"/>
</dbReference>
<evidence type="ECO:0000313" key="4">
    <source>
        <dbReference type="EMBL" id="XDQ32020.1"/>
    </source>
</evidence>
<dbReference type="InterPro" id="IPR017853">
    <property type="entry name" value="GH"/>
</dbReference>
<dbReference type="PANTHER" id="PTHR35803:SF3">
    <property type="entry name" value="ALPHA-GLUCOSIDASE"/>
    <property type="match status" value="1"/>
</dbReference>
<reference evidence="4" key="1">
    <citation type="submission" date="2024-07" db="EMBL/GenBank/DDBJ databases">
        <authorList>
            <person name="Yu S.T."/>
        </authorList>
    </citation>
    <scope>NUCLEOTIDE SEQUENCE</scope>
    <source>
        <strain evidence="4">R28</strain>
    </source>
</reference>
<dbReference type="PANTHER" id="PTHR35803">
    <property type="entry name" value="GLUCAN 1,4-ALPHA-GLUCOSIDASE SUSB-RELATED"/>
    <property type="match status" value="1"/>
</dbReference>
<proteinExistence type="predicted"/>
<accession>A0AB39PMT6</accession>
<feature type="domain" description="Glycosyl-hydrolase 97 N-terminal" evidence="2">
    <location>
        <begin position="71"/>
        <end position="319"/>
    </location>
</feature>
<dbReference type="InterPro" id="IPR006311">
    <property type="entry name" value="TAT_signal"/>
</dbReference>
<sequence length="661" mass="70891">MRTPEDREEPTPDRVGSPVALSRRGMLKGTAVTAGLAAAGIGAARPAYAADDAAVVGDSAGATARMGGNAITMSVVDGALRWSARHNGKTVIDTSVLGLRLSDGTVLGSDVTVTRNQHWTTRTTWTPVYGRNATVTDLYQEQRWNLQDAASGIRFSVQIRAYKTGVALRYVLLDQGTATLSDELTTFVFPDDTTVYSARDENVYLPVAPGSIPVTGTATTDNGPLTDLPLTATLSDGLIACVCESSRLNFPRLMLSSVDGQPGALSAFLMEHTARGTGPVETTSTVTTPFATPWRALVIGSTHAELVDNAELVLNLAPPSALTDTSWIKPGKVFRCELSTAAGLAGVDFAVALGLEYIEYDAGWYGPEFSTPDATRPIAAIDLPSVISYATSKDIGVFLYVNRLALTDADSLFGLYKSWGVAGIKLGFINDGTRTMTDQITDWAEAAAKYQLLIDMHDDVRPFGYERTYPNFISLEGVRGNEQFPTATHNVTLPFARNIGGPMDYTICYGQSRDKTTNAHQMAMAAVYYQPLNFLFWYDKPSKYSNPANWPGLPWFNAIPTTWDESRTLAGSIGEYVAVARRGGDTWYLGAMTNETSRTLSIPLSFLGGGTYTATVYADGTPGTNPYQTPVVVRTQTVTSETTLSVAMAPAGGQAIVLKPS</sequence>
<keyword evidence="4" id="KW-0378">Hydrolase</keyword>
<dbReference type="PROSITE" id="PS51318">
    <property type="entry name" value="TAT"/>
    <property type="match status" value="1"/>
</dbReference>
<dbReference type="RefSeq" id="WP_369166512.1">
    <property type="nucleotide sequence ID" value="NZ_CP163439.1"/>
</dbReference>
<dbReference type="InterPro" id="IPR013785">
    <property type="entry name" value="Aldolase_TIM"/>
</dbReference>
<dbReference type="InterPro" id="IPR029486">
    <property type="entry name" value="GH97_N"/>
</dbReference>
<dbReference type="GO" id="GO:0016787">
    <property type="term" value="F:hydrolase activity"/>
    <property type="evidence" value="ECO:0007669"/>
    <property type="project" value="UniProtKB-KW"/>
</dbReference>
<dbReference type="EMBL" id="CP163439">
    <property type="protein sequence ID" value="XDQ32020.1"/>
    <property type="molecule type" value="Genomic_DNA"/>
</dbReference>
<dbReference type="GO" id="GO:0030246">
    <property type="term" value="F:carbohydrate binding"/>
    <property type="evidence" value="ECO:0007669"/>
    <property type="project" value="InterPro"/>
</dbReference>
<feature type="domain" description="Glycosyl-hydrolase 97 C-terminal oligomerisation" evidence="3">
    <location>
        <begin position="562"/>
        <end position="659"/>
    </location>
</feature>
<evidence type="ECO:0000259" key="3">
    <source>
        <dbReference type="Pfam" id="PF14509"/>
    </source>
</evidence>
<dbReference type="InterPro" id="IPR052720">
    <property type="entry name" value="Glycosyl_hydrolase_97"/>
</dbReference>
<gene>
    <name evidence="4" type="ORF">AB5J49_00875</name>
</gene>
<protein>
    <submittedName>
        <fullName evidence="4">Glycoside hydrolase family 97 catalytic domain-containing protein</fullName>
    </submittedName>
</protein>
<dbReference type="Pfam" id="PF10566">
    <property type="entry name" value="Glyco_hydro_97"/>
    <property type="match status" value="1"/>
</dbReference>
<feature type="domain" description="Glycosyl-hydrolase 97 catalytic" evidence="1">
    <location>
        <begin position="344"/>
        <end position="478"/>
    </location>
</feature>
<dbReference type="InterPro" id="IPR029483">
    <property type="entry name" value="GH97_C"/>
</dbReference>
<evidence type="ECO:0000259" key="2">
    <source>
        <dbReference type="Pfam" id="PF14508"/>
    </source>
</evidence>
<dbReference type="Pfam" id="PF14508">
    <property type="entry name" value="GH97_N"/>
    <property type="match status" value="1"/>
</dbReference>
<dbReference type="Pfam" id="PF14509">
    <property type="entry name" value="GH97_C"/>
    <property type="match status" value="1"/>
</dbReference>
<dbReference type="Gene3D" id="2.70.98.10">
    <property type="match status" value="1"/>
</dbReference>
<dbReference type="InterPro" id="IPR014718">
    <property type="entry name" value="GH-type_carb-bd"/>
</dbReference>
<dbReference type="AlphaFoldDB" id="A0AB39PMT6"/>